<feature type="domain" description="Tll0287-like" evidence="2">
    <location>
        <begin position="57"/>
        <end position="201"/>
    </location>
</feature>
<keyword evidence="4" id="KW-1185">Reference proteome</keyword>
<comment type="caution">
    <text evidence="3">The sequence shown here is derived from an EMBL/GenBank/DDBJ whole genome shotgun (WGS) entry which is preliminary data.</text>
</comment>
<feature type="signal peptide" evidence="1">
    <location>
        <begin position="1"/>
        <end position="35"/>
    </location>
</feature>
<accession>A0A3N4UE79</accession>
<feature type="chain" id="PRO_5017968719" evidence="1">
    <location>
        <begin position="36"/>
        <end position="202"/>
    </location>
</feature>
<proteinExistence type="predicted"/>
<reference evidence="3 4" key="1">
    <citation type="submission" date="2018-11" db="EMBL/GenBank/DDBJ databases">
        <title>Genomic Encyclopedia of Type Strains, Phase IV (KMG-IV): sequencing the most valuable type-strain genomes for metagenomic binning, comparative biology and taxonomic classification.</title>
        <authorList>
            <person name="Goeker M."/>
        </authorList>
    </citation>
    <scope>NUCLEOTIDE SEQUENCE [LARGE SCALE GENOMIC DNA]</scope>
    <source>
        <strain evidence="3 4">DSM 101684</strain>
    </source>
</reference>
<dbReference type="Proteomes" id="UP000272193">
    <property type="component" value="Unassembled WGS sequence"/>
</dbReference>
<dbReference type="InterPro" id="IPR021796">
    <property type="entry name" value="Tll0287-like_dom"/>
</dbReference>
<sequence>MKLLTAPSRSRLQPRMTQRALALGFAALLPLVAQAQNPDEALQDEARKVAMSLPPKLLAALQAEIKQSGPEGAIPVCRDLAPKMAAEAMEKTGWKIRRVSLKTRNEQRATPDAWERAALEEFERRAAAGTPAGELEKGERVGNEYRYVKALPTQKLCLQCHGPVESLSPAVRETLAKYYPNDHGTGFSEGQIRGAVSVRKPL</sequence>
<gene>
    <name evidence="3" type="ORF">EDC62_1839</name>
</gene>
<dbReference type="Pfam" id="PF11845">
    <property type="entry name" value="Tll0287-like"/>
    <property type="match status" value="1"/>
</dbReference>
<evidence type="ECO:0000256" key="1">
    <source>
        <dbReference type="SAM" id="SignalP"/>
    </source>
</evidence>
<evidence type="ECO:0000313" key="4">
    <source>
        <dbReference type="Proteomes" id="UP000272193"/>
    </source>
</evidence>
<dbReference type="RefSeq" id="WP_211330973.1">
    <property type="nucleotide sequence ID" value="NZ_RKQL01000004.1"/>
</dbReference>
<dbReference type="EMBL" id="RKQL01000004">
    <property type="protein sequence ID" value="RPE66765.1"/>
    <property type="molecule type" value="Genomic_DNA"/>
</dbReference>
<organism evidence="3 4">
    <name type="scientific">Tibeticola sediminis</name>
    <dbReference type="NCBI Taxonomy" id="1917811"/>
    <lineage>
        <taxon>Bacteria</taxon>
        <taxon>Pseudomonadati</taxon>
        <taxon>Pseudomonadota</taxon>
        <taxon>Betaproteobacteria</taxon>
        <taxon>Burkholderiales</taxon>
        <taxon>Comamonadaceae</taxon>
        <taxon>Tibeticola</taxon>
    </lineage>
</organism>
<protein>
    <submittedName>
        <fullName evidence="3">Uncharacterized protein DUF3365</fullName>
    </submittedName>
</protein>
<evidence type="ECO:0000259" key="2">
    <source>
        <dbReference type="Pfam" id="PF11845"/>
    </source>
</evidence>
<name>A0A3N4UE79_9BURK</name>
<dbReference type="AlphaFoldDB" id="A0A3N4UE79"/>
<evidence type="ECO:0000313" key="3">
    <source>
        <dbReference type="EMBL" id="RPE66765.1"/>
    </source>
</evidence>
<keyword evidence="1" id="KW-0732">Signal</keyword>